<dbReference type="GO" id="GO:0003677">
    <property type="term" value="F:DNA binding"/>
    <property type="evidence" value="ECO:0007669"/>
    <property type="project" value="UniProtKB-KW"/>
</dbReference>
<name>A0A917L3R6_9ACTN</name>
<dbReference type="PROSITE" id="PS51898">
    <property type="entry name" value="TYR_RECOMBINASE"/>
    <property type="match status" value="1"/>
</dbReference>
<sequence length="281" mass="31168">MQESGSSAGTAHHIHRTVRTALGEAVRRGHIPTNAAEIAKAPRLEEEDIEPFTIEEVQSLLVEAAKVRNSARWVVALAFGLRQGEALGLHWEDVGLNAGYVRIRKNRLRPKYAHGCGDDPCGRKAGHCPQKQQIRREHKSTKSRAGRRTVGLPDPLIKLLRHHQEVREKERSAAGADWEDKGYVFASLTGGPLSPNTDFHVWKRLLRDAGVRDGRLRDARHTAATVLLILGVPDVVVDAIMGWEPGGAARMRARYMHVTGTMLRKVAQEVGDALWEPPKTK</sequence>
<comment type="caution">
    <text evidence="5">The sequence shown here is derived from an EMBL/GenBank/DDBJ whole genome shotgun (WGS) entry which is preliminary data.</text>
</comment>
<dbReference type="InterPro" id="IPR010998">
    <property type="entry name" value="Integrase_recombinase_N"/>
</dbReference>
<protein>
    <recommendedName>
        <fullName evidence="4">Tyr recombinase domain-containing protein</fullName>
    </recommendedName>
</protein>
<evidence type="ECO:0000313" key="5">
    <source>
        <dbReference type="EMBL" id="GGJ43397.1"/>
    </source>
</evidence>
<dbReference type="GO" id="GO:0015074">
    <property type="term" value="P:DNA integration"/>
    <property type="evidence" value="ECO:0007669"/>
    <property type="project" value="InterPro"/>
</dbReference>
<dbReference type="Gene3D" id="1.10.443.10">
    <property type="entry name" value="Intergrase catalytic core"/>
    <property type="match status" value="1"/>
</dbReference>
<dbReference type="InterPro" id="IPR011010">
    <property type="entry name" value="DNA_brk_join_enz"/>
</dbReference>
<reference evidence="5" key="1">
    <citation type="journal article" date="2014" name="Int. J. Syst. Evol. Microbiol.">
        <title>Complete genome sequence of Corynebacterium casei LMG S-19264T (=DSM 44701T), isolated from a smear-ripened cheese.</title>
        <authorList>
            <consortium name="US DOE Joint Genome Institute (JGI-PGF)"/>
            <person name="Walter F."/>
            <person name="Albersmeier A."/>
            <person name="Kalinowski J."/>
            <person name="Ruckert C."/>
        </authorList>
    </citation>
    <scope>NUCLEOTIDE SEQUENCE</scope>
    <source>
        <strain evidence="5">JCM 3086</strain>
    </source>
</reference>
<dbReference type="CDD" id="cd01189">
    <property type="entry name" value="INT_ICEBs1_C_like"/>
    <property type="match status" value="1"/>
</dbReference>
<reference evidence="5" key="2">
    <citation type="submission" date="2020-09" db="EMBL/GenBank/DDBJ databases">
        <authorList>
            <person name="Sun Q."/>
            <person name="Ohkuma M."/>
        </authorList>
    </citation>
    <scope>NUCLEOTIDE SEQUENCE</scope>
    <source>
        <strain evidence="5">JCM 3086</strain>
    </source>
</reference>
<keyword evidence="6" id="KW-1185">Reference proteome</keyword>
<feature type="compositionally biased region" description="Basic residues" evidence="3">
    <location>
        <begin position="136"/>
        <end position="147"/>
    </location>
</feature>
<keyword evidence="1" id="KW-0238">DNA-binding</keyword>
<dbReference type="SUPFAM" id="SSF56349">
    <property type="entry name" value="DNA breaking-rejoining enzymes"/>
    <property type="match status" value="1"/>
</dbReference>
<evidence type="ECO:0000256" key="3">
    <source>
        <dbReference type="SAM" id="MobiDB-lite"/>
    </source>
</evidence>
<dbReference type="GO" id="GO:0006310">
    <property type="term" value="P:DNA recombination"/>
    <property type="evidence" value="ECO:0007669"/>
    <property type="project" value="UniProtKB-KW"/>
</dbReference>
<dbReference type="EMBL" id="BMQA01000028">
    <property type="protein sequence ID" value="GGJ43397.1"/>
    <property type="molecule type" value="Genomic_DNA"/>
</dbReference>
<evidence type="ECO:0000256" key="2">
    <source>
        <dbReference type="ARBA" id="ARBA00023172"/>
    </source>
</evidence>
<evidence type="ECO:0000313" key="6">
    <source>
        <dbReference type="Proteomes" id="UP000657574"/>
    </source>
</evidence>
<evidence type="ECO:0000256" key="1">
    <source>
        <dbReference type="ARBA" id="ARBA00023125"/>
    </source>
</evidence>
<proteinExistence type="predicted"/>
<dbReference type="PANTHER" id="PTHR30349:SF91">
    <property type="entry name" value="INTA PROTEIN"/>
    <property type="match status" value="1"/>
</dbReference>
<organism evidence="5 6">
    <name type="scientific">Streptomyces brasiliensis</name>
    <dbReference type="NCBI Taxonomy" id="1954"/>
    <lineage>
        <taxon>Bacteria</taxon>
        <taxon>Bacillati</taxon>
        <taxon>Actinomycetota</taxon>
        <taxon>Actinomycetes</taxon>
        <taxon>Kitasatosporales</taxon>
        <taxon>Streptomycetaceae</taxon>
        <taxon>Streptomyces</taxon>
    </lineage>
</organism>
<feature type="domain" description="Tyr recombinase" evidence="4">
    <location>
        <begin position="47"/>
        <end position="268"/>
    </location>
</feature>
<gene>
    <name evidence="5" type="ORF">GCM10010121_063290</name>
</gene>
<dbReference type="InterPro" id="IPR013762">
    <property type="entry name" value="Integrase-like_cat_sf"/>
</dbReference>
<keyword evidence="2" id="KW-0233">DNA recombination</keyword>
<dbReference type="Proteomes" id="UP000657574">
    <property type="component" value="Unassembled WGS sequence"/>
</dbReference>
<dbReference type="PANTHER" id="PTHR30349">
    <property type="entry name" value="PHAGE INTEGRASE-RELATED"/>
    <property type="match status" value="1"/>
</dbReference>
<dbReference type="Pfam" id="PF00589">
    <property type="entry name" value="Phage_integrase"/>
    <property type="match status" value="1"/>
</dbReference>
<accession>A0A917L3R6</accession>
<dbReference type="AlphaFoldDB" id="A0A917L3R6"/>
<feature type="region of interest" description="Disordered" evidence="3">
    <location>
        <begin position="124"/>
        <end position="149"/>
    </location>
</feature>
<dbReference type="InterPro" id="IPR002104">
    <property type="entry name" value="Integrase_catalytic"/>
</dbReference>
<dbReference type="InterPro" id="IPR050090">
    <property type="entry name" value="Tyrosine_recombinase_XerCD"/>
</dbReference>
<dbReference type="Gene3D" id="1.10.150.130">
    <property type="match status" value="1"/>
</dbReference>
<evidence type="ECO:0000259" key="4">
    <source>
        <dbReference type="PROSITE" id="PS51898"/>
    </source>
</evidence>